<proteinExistence type="predicted"/>
<reference evidence="1" key="1">
    <citation type="submission" date="2016-04" db="EMBL/GenBank/DDBJ databases">
        <authorList>
            <person name="Evans L.H."/>
            <person name="Alamgir A."/>
            <person name="Owens N."/>
            <person name="Weber N.D."/>
            <person name="Virtaneva K."/>
            <person name="Barbian K."/>
            <person name="Babar A."/>
            <person name="Rosenke K."/>
        </authorList>
    </citation>
    <scope>NUCLEOTIDE SEQUENCE</scope>
    <source>
        <strain evidence="1">86-2</strain>
    </source>
</reference>
<organism evidence="1">
    <name type="scientific">uncultured Dysgonomonas sp</name>
    <dbReference type="NCBI Taxonomy" id="206096"/>
    <lineage>
        <taxon>Bacteria</taxon>
        <taxon>Pseudomonadati</taxon>
        <taxon>Bacteroidota</taxon>
        <taxon>Bacteroidia</taxon>
        <taxon>Bacteroidales</taxon>
        <taxon>Dysgonomonadaceae</taxon>
        <taxon>Dysgonomonas</taxon>
        <taxon>environmental samples</taxon>
    </lineage>
</organism>
<protein>
    <submittedName>
        <fullName evidence="1">Uncharacterized protein</fullName>
    </submittedName>
</protein>
<name>A0A212J6F2_9BACT</name>
<accession>A0A212J6F2</accession>
<dbReference type="EMBL" id="FLUL01000001">
    <property type="protein sequence ID" value="SBV94997.1"/>
    <property type="molecule type" value="Genomic_DNA"/>
</dbReference>
<gene>
    <name evidence="1" type="ORF">KL86DYS2_10829</name>
</gene>
<evidence type="ECO:0000313" key="1">
    <source>
        <dbReference type="EMBL" id="SBV94997.1"/>
    </source>
</evidence>
<dbReference type="AlphaFoldDB" id="A0A212J6F2"/>
<sequence length="54" mass="6567">MTNNKENIYTFTQFFIKPFILYIVYIEDNQKTPFLFNYENQICVYSIAVHSFTN</sequence>